<reference evidence="3 4" key="1">
    <citation type="submission" date="2013-11" db="EMBL/GenBank/DDBJ databases">
        <title>The Damaraland mole rat (Fukomys damarensis) genome and evolution of African mole rats.</title>
        <authorList>
            <person name="Gladyshev V.N."/>
            <person name="Fang X."/>
        </authorList>
    </citation>
    <scope>NUCLEOTIDE SEQUENCE [LARGE SCALE GENOMIC DNA]</scope>
    <source>
        <tissue evidence="3">Liver</tissue>
    </source>
</reference>
<proteinExistence type="predicted"/>
<dbReference type="SMART" id="SM00320">
    <property type="entry name" value="WD40"/>
    <property type="match status" value="8"/>
</dbReference>
<dbReference type="Gene3D" id="2.130.10.10">
    <property type="entry name" value="YVTN repeat-like/Quinoprotein amine dehydrogenase"/>
    <property type="match status" value="3"/>
</dbReference>
<keyword evidence="4" id="KW-1185">Reference proteome</keyword>
<gene>
    <name evidence="3" type="ORF">H920_07317</name>
</gene>
<dbReference type="STRING" id="885580.ENSFDAP00000004083"/>
<organism evidence="3 4">
    <name type="scientific">Fukomys damarensis</name>
    <name type="common">Damaraland mole rat</name>
    <name type="synonym">Cryptomys damarensis</name>
    <dbReference type="NCBI Taxonomy" id="885580"/>
    <lineage>
        <taxon>Eukaryota</taxon>
        <taxon>Metazoa</taxon>
        <taxon>Chordata</taxon>
        <taxon>Craniata</taxon>
        <taxon>Vertebrata</taxon>
        <taxon>Euteleostomi</taxon>
        <taxon>Mammalia</taxon>
        <taxon>Eutheria</taxon>
        <taxon>Euarchontoglires</taxon>
        <taxon>Glires</taxon>
        <taxon>Rodentia</taxon>
        <taxon>Hystricomorpha</taxon>
        <taxon>Bathyergidae</taxon>
        <taxon>Fukomys</taxon>
    </lineage>
</organism>
<dbReference type="PANTHER" id="PTHR44525:SF1">
    <property type="entry name" value="WD REPEAT-CONTAINING PROTEIN 27"/>
    <property type="match status" value="1"/>
</dbReference>
<feature type="repeat" description="WD" evidence="1">
    <location>
        <begin position="623"/>
        <end position="664"/>
    </location>
</feature>
<dbReference type="InterPro" id="IPR042411">
    <property type="entry name" value="WDR27"/>
</dbReference>
<feature type="region of interest" description="Disordered" evidence="2">
    <location>
        <begin position="1"/>
        <end position="64"/>
    </location>
</feature>
<dbReference type="PANTHER" id="PTHR44525">
    <property type="entry name" value="WD REPEAT-CONTAINING PROTEIN 27"/>
    <property type="match status" value="1"/>
</dbReference>
<evidence type="ECO:0000256" key="1">
    <source>
        <dbReference type="PROSITE-ProRule" id="PRU00221"/>
    </source>
</evidence>
<dbReference type="Proteomes" id="UP000028990">
    <property type="component" value="Unassembled WGS sequence"/>
</dbReference>
<dbReference type="EMBL" id="KN122298">
    <property type="protein sequence ID" value="KFO31263.1"/>
    <property type="molecule type" value="Genomic_DNA"/>
</dbReference>
<dbReference type="InterPro" id="IPR001680">
    <property type="entry name" value="WD40_rpt"/>
</dbReference>
<dbReference type="eggNOG" id="KOG0266">
    <property type="taxonomic scope" value="Eukaryota"/>
</dbReference>
<dbReference type="InterPro" id="IPR036322">
    <property type="entry name" value="WD40_repeat_dom_sf"/>
</dbReference>
<evidence type="ECO:0000313" key="3">
    <source>
        <dbReference type="EMBL" id="KFO31263.1"/>
    </source>
</evidence>
<dbReference type="SUPFAM" id="SSF50978">
    <property type="entry name" value="WD40 repeat-like"/>
    <property type="match status" value="2"/>
</dbReference>
<dbReference type="PROSITE" id="PS50082">
    <property type="entry name" value="WD_REPEATS_2"/>
    <property type="match status" value="2"/>
</dbReference>
<dbReference type="AlphaFoldDB" id="A0A091DLE3"/>
<dbReference type="PROSITE" id="PS50294">
    <property type="entry name" value="WD_REPEATS_REGION"/>
    <property type="match status" value="2"/>
</dbReference>
<accession>A0A091DLE3</accession>
<dbReference type="Pfam" id="PF00400">
    <property type="entry name" value="WD40"/>
    <property type="match status" value="4"/>
</dbReference>
<dbReference type="InterPro" id="IPR015943">
    <property type="entry name" value="WD40/YVTN_repeat-like_dom_sf"/>
</dbReference>
<evidence type="ECO:0000256" key="2">
    <source>
        <dbReference type="SAM" id="MobiDB-lite"/>
    </source>
</evidence>
<protein>
    <submittedName>
        <fullName evidence="3">WD repeat-containing protein 27</fullName>
    </submittedName>
</protein>
<name>A0A091DLE3_FUKDA</name>
<feature type="repeat" description="WD" evidence="1">
    <location>
        <begin position="236"/>
        <end position="269"/>
    </location>
</feature>
<evidence type="ECO:0000313" key="4">
    <source>
        <dbReference type="Proteomes" id="UP000028990"/>
    </source>
</evidence>
<keyword evidence="1" id="KW-0853">WD repeat</keyword>
<sequence>MSRAATATHHSAEPTAQRPDLASPEKAKKGAAPEGKVYGSPGPPGSEGAVPSSGSEAPHSHKNGEGAWRCELAFWLKMEEPHEISCTGGRESDIVTEEYLAGSKECASHVQLACSAEFCAFPLDGNQLCLWGCRGPSHELLILQGHLQSITAITFGNLETPLLICSASQDVVMIWNLDGCREKVLQGLLPRGTIMSTLLRKVLCLRFSPDDHVVAVGSGNTVFMLDVKDHAVLVELEGHQGPVTAVEFCPWQSHMLISLSEDRSFKVWDHIMGSIIFSSSILTAYPLLSLHIHEESQQLITGCADGQLWVFSLIEGHHYRCMARMDLRKKSETFFTRREKSGVYSLQGASELDMGTQSRVARPVLSLSPCHLPHRKSSGSRGLSSATEYARCLWIGSSAELFLFNLANLEMEAVLRFKDFGSLSVQVAGSCAVMSETINYKTYCLLTSMFENKIAVLEINLAALVRSQQCLGPGKALSVLASSCVLPTSPLCFGAFKEKRTKPAGQKLHAVQRGTEARPVVFHTKVRSFGYAAAPRKTMFSPKTNIKNDGKRSSKCKNSYKCEEYPLEKSLPSRLSKQVAVAQEPTAVSCIQYSGNGQWLAFGLANHLSLVLDASLSGIPAAFSGHDGAVSSICWSHDGRWLLSAARDWTLRMWSVSRKKIMLLLGRDVLPRPVQAAQFYYMDTFILLSSGPELWLLKYHLDTCKDELKRYKPRSSYKLICKLSLSNAADVTSLSAVNDFYSYIVLTAGRDRTLEVFDFNAGCSAAVIAEAHSRPVHQICQNTGSSFTTQQSQAYNLFLTTAVGDGVGLWDLRTLRCERRFQGHPNRSYPCGMALSPCGRFLVCGAEDRHVIPLRSGSPCLKPTDWQQSKPGYFSTHAGIQAYLYELGSSAFCCCLAGHTDTVSAVSFNPAGPQGHGLL</sequence>